<gene>
    <name evidence="2" type="ORF">SAMN05421545_3273</name>
</gene>
<keyword evidence="1" id="KW-0732">Signal</keyword>
<dbReference type="Pfam" id="PF07396">
    <property type="entry name" value="Porin_O_P"/>
    <property type="match status" value="1"/>
</dbReference>
<keyword evidence="3" id="KW-1185">Reference proteome</keyword>
<dbReference type="Proteomes" id="UP000185924">
    <property type="component" value="Unassembled WGS sequence"/>
</dbReference>
<dbReference type="EMBL" id="FTNM01000005">
    <property type="protein sequence ID" value="SIR34959.1"/>
    <property type="molecule type" value="Genomic_DNA"/>
</dbReference>
<feature type="chain" id="PRO_5012523522" evidence="1">
    <location>
        <begin position="21"/>
        <end position="407"/>
    </location>
</feature>
<dbReference type="STRING" id="1077936.SAMN05421545_3273"/>
<dbReference type="SUPFAM" id="SSF56935">
    <property type="entry name" value="Porins"/>
    <property type="match status" value="1"/>
</dbReference>
<dbReference type="AlphaFoldDB" id="A0A1N7A7E7"/>
<reference evidence="3" key="1">
    <citation type="submission" date="2017-01" db="EMBL/GenBank/DDBJ databases">
        <authorList>
            <person name="Varghese N."/>
            <person name="Submissions S."/>
        </authorList>
    </citation>
    <scope>NUCLEOTIDE SEQUENCE [LARGE SCALE GENOMIC DNA]</scope>
    <source>
        <strain evidence="3">DM9</strain>
    </source>
</reference>
<evidence type="ECO:0000256" key="1">
    <source>
        <dbReference type="SAM" id="SignalP"/>
    </source>
</evidence>
<evidence type="ECO:0000313" key="3">
    <source>
        <dbReference type="Proteomes" id="UP000185924"/>
    </source>
</evidence>
<evidence type="ECO:0000313" key="2">
    <source>
        <dbReference type="EMBL" id="SIR34959.1"/>
    </source>
</evidence>
<feature type="signal peptide" evidence="1">
    <location>
        <begin position="1"/>
        <end position="20"/>
    </location>
</feature>
<accession>A0A1N7A7E7</accession>
<organism evidence="2 3">
    <name type="scientific">Pontibacter lucknowensis</name>
    <dbReference type="NCBI Taxonomy" id="1077936"/>
    <lineage>
        <taxon>Bacteria</taxon>
        <taxon>Pseudomonadati</taxon>
        <taxon>Bacteroidota</taxon>
        <taxon>Cytophagia</taxon>
        <taxon>Cytophagales</taxon>
        <taxon>Hymenobacteraceae</taxon>
        <taxon>Pontibacter</taxon>
    </lineage>
</organism>
<name>A0A1N7A7E7_9BACT</name>
<sequence>MNKYFLSFIIQLFVVQSVFAQNTGIEKSSTDSTSSNKTPTIQGISDGSLSGLSERIDVNFLLRSSVDFPSGASNQASVNLNEARMELRGDVTPDLSFRIRYRLNRSFAQNSLDNAPGAVDHANLTYRFGTGKKWHLTAGKQSASVGSWEFDKNPTFEYQYTEYVNRQLNLFLLAMKLGYDVTENHTFQLQLHNTSNSNFNTIYNTTGYNTDGLRPSKTPFGLYVAWLGNLLDEKWQTFYSYNISQFARGKTDHAVSIGNQVVLDRFKAYLDLQSTNMSVDYPNIGSPAVNTFMAPTPGFTPVFLQDINYKTAVLRVDYEFIPKWFVTAKGFYETASHRKDSEIGDNFREHTGLLAGLEYKPIASQEMRLFSYYYYNTSQYNNAVGVSNPNQKLHLFSVGVLYFVNAL</sequence>
<protein>
    <submittedName>
        <fullName evidence="2">Phosphate-selective porin O and P</fullName>
    </submittedName>
</protein>
<dbReference type="InterPro" id="IPR010870">
    <property type="entry name" value="Porin_O/P"/>
</dbReference>
<proteinExistence type="predicted"/>